<dbReference type="EMBL" id="VIGI01000015">
    <property type="protein sequence ID" value="KAB8291422.1"/>
    <property type="molecule type" value="Genomic_DNA"/>
</dbReference>
<evidence type="ECO:0000313" key="1">
    <source>
        <dbReference type="EMBL" id="KAB8291422.1"/>
    </source>
</evidence>
<sequence length="104" mass="11819">MNGTGSRERPELGSWRRWSSKTLKRQGYGSILTLAVYVFSRLISSAPKTLEFSAASTLLLLRVYFLYLPFLVQNKVSHLSVSGWGYCSRMLIFFPHGVNRKGDN</sequence>
<dbReference type="AlphaFoldDB" id="A0A5N6JRM2"/>
<dbReference type="Proteomes" id="UP000326757">
    <property type="component" value="Unassembled WGS sequence"/>
</dbReference>
<keyword evidence="2" id="KW-1185">Reference proteome</keyword>
<reference evidence="1 2" key="1">
    <citation type="submission" date="2019-06" db="EMBL/GenBank/DDBJ databases">
        <title>Genome Sequence of the Brown Rot Fungal Pathogen Monilinia laxa.</title>
        <authorList>
            <person name="De Miccolis Angelini R.M."/>
            <person name="Landi L."/>
            <person name="Abate D."/>
            <person name="Pollastro S."/>
            <person name="Romanazzi G."/>
            <person name="Faretra F."/>
        </authorList>
    </citation>
    <scope>NUCLEOTIDE SEQUENCE [LARGE SCALE GENOMIC DNA]</scope>
    <source>
        <strain evidence="1 2">Mlax316</strain>
    </source>
</reference>
<gene>
    <name evidence="1" type="ORF">EYC80_010096</name>
</gene>
<comment type="caution">
    <text evidence="1">The sequence shown here is derived from an EMBL/GenBank/DDBJ whole genome shotgun (WGS) entry which is preliminary data.</text>
</comment>
<evidence type="ECO:0000313" key="2">
    <source>
        <dbReference type="Proteomes" id="UP000326757"/>
    </source>
</evidence>
<accession>A0A5N6JRM2</accession>
<organism evidence="1 2">
    <name type="scientific">Monilinia laxa</name>
    <name type="common">Brown rot fungus</name>
    <name type="synonym">Sclerotinia laxa</name>
    <dbReference type="NCBI Taxonomy" id="61186"/>
    <lineage>
        <taxon>Eukaryota</taxon>
        <taxon>Fungi</taxon>
        <taxon>Dikarya</taxon>
        <taxon>Ascomycota</taxon>
        <taxon>Pezizomycotina</taxon>
        <taxon>Leotiomycetes</taxon>
        <taxon>Helotiales</taxon>
        <taxon>Sclerotiniaceae</taxon>
        <taxon>Monilinia</taxon>
    </lineage>
</organism>
<protein>
    <submittedName>
        <fullName evidence="1">Uncharacterized protein</fullName>
    </submittedName>
</protein>
<name>A0A5N6JRM2_MONLA</name>
<proteinExistence type="predicted"/>